<dbReference type="SUPFAM" id="SSF103088">
    <property type="entry name" value="OmpA-like"/>
    <property type="match status" value="1"/>
</dbReference>
<dbReference type="InterPro" id="IPR006665">
    <property type="entry name" value="OmpA-like"/>
</dbReference>
<dbReference type="PANTHER" id="PTHR30329:SF21">
    <property type="entry name" value="LIPOPROTEIN YIAD-RELATED"/>
    <property type="match status" value="1"/>
</dbReference>
<dbReference type="CDD" id="cd07185">
    <property type="entry name" value="OmpA_C-like"/>
    <property type="match status" value="1"/>
</dbReference>
<dbReference type="Proteomes" id="UP000789707">
    <property type="component" value="Unassembled WGS sequence"/>
</dbReference>
<dbReference type="Pfam" id="PF13677">
    <property type="entry name" value="MotB_plug"/>
    <property type="match status" value="1"/>
</dbReference>
<evidence type="ECO:0000259" key="8">
    <source>
        <dbReference type="PROSITE" id="PS51123"/>
    </source>
</evidence>
<dbReference type="PROSITE" id="PS51123">
    <property type="entry name" value="OMPA_2"/>
    <property type="match status" value="1"/>
</dbReference>
<evidence type="ECO:0000256" key="2">
    <source>
        <dbReference type="ARBA" id="ARBA00008914"/>
    </source>
</evidence>
<comment type="subcellular location">
    <subcellularLocation>
        <location evidence="1">Cell membrane</location>
        <topology evidence="1">Single-pass membrane protein</topology>
    </subcellularLocation>
</comment>
<dbReference type="Gene3D" id="3.30.1330.60">
    <property type="entry name" value="OmpA-like domain"/>
    <property type="match status" value="1"/>
</dbReference>
<keyword evidence="10" id="KW-1185">Reference proteome</keyword>
<comment type="caution">
    <text evidence="9">The sequence shown here is derived from an EMBL/GenBank/DDBJ whole genome shotgun (WGS) entry which is preliminary data.</text>
</comment>
<reference evidence="9 10" key="1">
    <citation type="submission" date="2021-11" db="EMBL/GenBank/DDBJ databases">
        <authorList>
            <person name="Depoorter E."/>
        </authorList>
    </citation>
    <scope>NUCLEOTIDE SEQUENCE [LARGE SCALE GENOMIC DNA]</scope>
    <source>
        <strain evidence="9 10">LMG 24289</strain>
    </source>
</reference>
<keyword evidence="4" id="KW-0812">Transmembrane</keyword>
<keyword evidence="3" id="KW-1003">Cell membrane</keyword>
<comment type="similarity">
    <text evidence="2">Belongs to the MotB family.</text>
</comment>
<evidence type="ECO:0000313" key="9">
    <source>
        <dbReference type="EMBL" id="CAH0416960.1"/>
    </source>
</evidence>
<dbReference type="InterPro" id="IPR036737">
    <property type="entry name" value="OmpA-like_sf"/>
</dbReference>
<keyword evidence="6 7" id="KW-0472">Membrane</keyword>
<organism evidence="9 10">
    <name type="scientific">Periweissella fabaria</name>
    <dbReference type="NCBI Taxonomy" id="546157"/>
    <lineage>
        <taxon>Bacteria</taxon>
        <taxon>Bacillati</taxon>
        <taxon>Bacillota</taxon>
        <taxon>Bacilli</taxon>
        <taxon>Lactobacillales</taxon>
        <taxon>Lactobacillaceae</taxon>
        <taxon>Periweissella</taxon>
    </lineage>
</organism>
<proteinExistence type="inferred from homology"/>
<dbReference type="RefSeq" id="WP_230096995.1">
    <property type="nucleotide sequence ID" value="NZ_CAKKNS010000005.1"/>
</dbReference>
<evidence type="ECO:0000256" key="5">
    <source>
        <dbReference type="ARBA" id="ARBA00022989"/>
    </source>
</evidence>
<evidence type="ECO:0000256" key="3">
    <source>
        <dbReference type="ARBA" id="ARBA00022475"/>
    </source>
</evidence>
<dbReference type="EMBL" id="CAKKNS010000005">
    <property type="protein sequence ID" value="CAH0416960.1"/>
    <property type="molecule type" value="Genomic_DNA"/>
</dbReference>
<accession>A0ABN8BLL3</accession>
<feature type="domain" description="OmpA-like" evidence="8">
    <location>
        <begin position="122"/>
        <end position="245"/>
    </location>
</feature>
<gene>
    <name evidence="9" type="primary">motB</name>
    <name evidence="9" type="ORF">WFA24289_01277</name>
</gene>
<sequence>MRKKDKHEEEPSEAWLLPYSDMLTLLLALFIVLFAVSKVDTAKLAQLESEFGSILASNPNSSLIAKEKNNAQGQPNNVIKPIDSVNFKRQQEQQLLTKTFEETKKDIANSPLRDKVTITIQSDGIHLTLNSDILFDTASAAVTSEMAKSLSLLAPHIKMLQNNNFIIAGYTDNLPIQNNPQYASNWELSSARAISVMNYLTNAHVLDPSKVTIEAFAENNPVASNQNAAGRAKNRRIEIIIQRKFS</sequence>
<dbReference type="Pfam" id="PF00691">
    <property type="entry name" value="OmpA"/>
    <property type="match status" value="1"/>
</dbReference>
<protein>
    <submittedName>
        <fullName evidence="9">Motility protein B</fullName>
    </submittedName>
</protein>
<keyword evidence="5" id="KW-1133">Transmembrane helix</keyword>
<evidence type="ECO:0000256" key="1">
    <source>
        <dbReference type="ARBA" id="ARBA00004162"/>
    </source>
</evidence>
<dbReference type="PANTHER" id="PTHR30329">
    <property type="entry name" value="STATOR ELEMENT OF FLAGELLAR MOTOR COMPLEX"/>
    <property type="match status" value="1"/>
</dbReference>
<dbReference type="InterPro" id="IPR025713">
    <property type="entry name" value="MotB-like_N_dom"/>
</dbReference>
<evidence type="ECO:0000256" key="7">
    <source>
        <dbReference type="PROSITE-ProRule" id="PRU00473"/>
    </source>
</evidence>
<evidence type="ECO:0000256" key="6">
    <source>
        <dbReference type="ARBA" id="ARBA00023136"/>
    </source>
</evidence>
<name>A0ABN8BLL3_9LACO</name>
<dbReference type="InterPro" id="IPR050330">
    <property type="entry name" value="Bact_OuterMem_StrucFunc"/>
</dbReference>
<evidence type="ECO:0000256" key="4">
    <source>
        <dbReference type="ARBA" id="ARBA00022692"/>
    </source>
</evidence>
<evidence type="ECO:0000313" key="10">
    <source>
        <dbReference type="Proteomes" id="UP000789707"/>
    </source>
</evidence>